<evidence type="ECO:0000259" key="12">
    <source>
        <dbReference type="Pfam" id="PF00155"/>
    </source>
</evidence>
<protein>
    <recommendedName>
        <fullName evidence="11">Histidinol-phosphate aminotransferase</fullName>
        <ecNumber evidence="11">2.6.1.9</ecNumber>
    </recommendedName>
    <alternativeName>
        <fullName evidence="11">Imidazole acetol-phosphate transaminase</fullName>
    </alternativeName>
</protein>
<dbReference type="GO" id="GO:0030170">
    <property type="term" value="F:pyridoxal phosphate binding"/>
    <property type="evidence" value="ECO:0007669"/>
    <property type="project" value="InterPro"/>
</dbReference>
<evidence type="ECO:0000256" key="11">
    <source>
        <dbReference type="HAMAP-Rule" id="MF_01023"/>
    </source>
</evidence>
<dbReference type="InterPro" id="IPR004839">
    <property type="entry name" value="Aminotransferase_I/II_large"/>
</dbReference>
<evidence type="ECO:0000256" key="10">
    <source>
        <dbReference type="ARBA" id="ARBA00047481"/>
    </source>
</evidence>
<organism evidence="13 14">
    <name type="scientific">Anabaena cylindrica (strain ATCC 27899 / PCC 7122)</name>
    <dbReference type="NCBI Taxonomy" id="272123"/>
    <lineage>
        <taxon>Bacteria</taxon>
        <taxon>Bacillati</taxon>
        <taxon>Cyanobacteriota</taxon>
        <taxon>Cyanophyceae</taxon>
        <taxon>Nostocales</taxon>
        <taxon>Nostocaceae</taxon>
        <taxon>Anabaena</taxon>
    </lineage>
</organism>
<name>K9ZPW4_ANACC</name>
<dbReference type="EMBL" id="CP003659">
    <property type="protein sequence ID" value="AFZ60839.1"/>
    <property type="molecule type" value="Genomic_DNA"/>
</dbReference>
<comment type="pathway">
    <text evidence="2 11">Amino-acid biosynthesis; L-histidine biosynthesis; L-histidine from 5-phospho-alpha-D-ribose 1-diphosphate: step 7/9.</text>
</comment>
<dbReference type="Gene3D" id="3.40.640.10">
    <property type="entry name" value="Type I PLP-dependent aspartate aminotransferase-like (Major domain)"/>
    <property type="match status" value="1"/>
</dbReference>
<proteinExistence type="inferred from homology"/>
<keyword evidence="8 11" id="KW-0663">Pyridoxal phosphate</keyword>
<sequence>MLPFIRSDLAQFTAYKPHPSSTTAEPVATQFDRLDTNESPYDLPVEIKEKLAWTFQQVIESNRYPDGGHETLKDAIAQYVNESANLSSSLVTAANISVGNGSDELIRSLLIATCLGSEGSILVANPTFSMYGILAQTLGIPVVTVGRDESNFAMDLKAAQSALEATQNPPIRVVFVVHPNSPTANSLTAAELTWLRSLPEEILVVIDEAYFEFSQTTLVGELVQHPNWVVLRTFSKAFRLAAMRVGYCVGHPDAIAILEKVRLPYNLPSFSIASALVALQNRQLLLASIPQTLSERSKLITVLSSHPALAITASHTNFIYLRLQPNSSHPADTTLKNLNQTLRNQGTLVRLLPGGMRITVGTPAENIHTLNRLQTALANLESY</sequence>
<dbReference type="InterPro" id="IPR015422">
    <property type="entry name" value="PyrdxlP-dep_Trfase_small"/>
</dbReference>
<reference evidence="14" key="1">
    <citation type="journal article" date="2013" name="Proc. Natl. Acad. Sci. U.S.A.">
        <title>Improving the coverage of the cyanobacterial phylum using diversity-driven genome sequencing.</title>
        <authorList>
            <person name="Shih P.M."/>
            <person name="Wu D."/>
            <person name="Latifi A."/>
            <person name="Axen S.D."/>
            <person name="Fewer D.P."/>
            <person name="Talla E."/>
            <person name="Calteau A."/>
            <person name="Cai F."/>
            <person name="Tandeau de Marsac N."/>
            <person name="Rippka R."/>
            <person name="Herdman M."/>
            <person name="Sivonen K."/>
            <person name="Coursin T."/>
            <person name="Laurent T."/>
            <person name="Goodwin L."/>
            <person name="Nolan M."/>
            <person name="Davenport K.W."/>
            <person name="Han C.S."/>
            <person name="Rubin E.M."/>
            <person name="Eisen J.A."/>
            <person name="Woyke T."/>
            <person name="Gugger M."/>
            <person name="Kerfeld C.A."/>
        </authorList>
    </citation>
    <scope>NUCLEOTIDE SEQUENCE [LARGE SCALE GENOMIC DNA]</scope>
    <source>
        <strain evidence="14">ATCC 27899 / PCC 7122</strain>
    </source>
</reference>
<dbReference type="Proteomes" id="UP000010474">
    <property type="component" value="Chromosome"/>
</dbReference>
<dbReference type="InterPro" id="IPR015424">
    <property type="entry name" value="PyrdxlP-dep_Trfase"/>
</dbReference>
<dbReference type="AlphaFoldDB" id="K9ZPW4"/>
<evidence type="ECO:0000256" key="4">
    <source>
        <dbReference type="ARBA" id="ARBA00011738"/>
    </source>
</evidence>
<dbReference type="Pfam" id="PF00155">
    <property type="entry name" value="Aminotran_1_2"/>
    <property type="match status" value="1"/>
</dbReference>
<evidence type="ECO:0000313" key="13">
    <source>
        <dbReference type="EMBL" id="AFZ60839.1"/>
    </source>
</evidence>
<dbReference type="PANTHER" id="PTHR43643">
    <property type="entry name" value="HISTIDINOL-PHOSPHATE AMINOTRANSFERASE 2"/>
    <property type="match status" value="1"/>
</dbReference>
<accession>K9ZPW4</accession>
<dbReference type="SUPFAM" id="SSF53383">
    <property type="entry name" value="PLP-dependent transferases"/>
    <property type="match status" value="1"/>
</dbReference>
<dbReference type="HOGENOM" id="CLU_017584_3_1_3"/>
<evidence type="ECO:0000256" key="1">
    <source>
        <dbReference type="ARBA" id="ARBA00001933"/>
    </source>
</evidence>
<keyword evidence="6 11" id="KW-0028">Amino-acid biosynthesis</keyword>
<dbReference type="EC" id="2.6.1.9" evidence="11"/>
<dbReference type="PANTHER" id="PTHR43643:SF6">
    <property type="entry name" value="HISTIDINOL-PHOSPHATE AMINOTRANSFERASE"/>
    <property type="match status" value="1"/>
</dbReference>
<keyword evidence="7 11" id="KW-0808">Transferase</keyword>
<gene>
    <name evidence="11" type="primary">hisC</name>
    <name evidence="13" type="ordered locus">Anacy_5527</name>
</gene>
<comment type="similarity">
    <text evidence="3 11">Belongs to the class-II pyridoxal-phosphate-dependent aminotransferase family. Histidinol-phosphate aminotransferase subfamily.</text>
</comment>
<dbReference type="RefSeq" id="WP_015217451.1">
    <property type="nucleotide sequence ID" value="NC_019771.1"/>
</dbReference>
<evidence type="ECO:0000313" key="14">
    <source>
        <dbReference type="Proteomes" id="UP000010474"/>
    </source>
</evidence>
<dbReference type="PATRIC" id="fig|272123.3.peg.5981"/>
<evidence type="ECO:0000256" key="8">
    <source>
        <dbReference type="ARBA" id="ARBA00022898"/>
    </source>
</evidence>
<dbReference type="GO" id="GO:0004400">
    <property type="term" value="F:histidinol-phosphate transaminase activity"/>
    <property type="evidence" value="ECO:0007669"/>
    <property type="project" value="UniProtKB-UniRule"/>
</dbReference>
<dbReference type="eggNOG" id="COG0079">
    <property type="taxonomic scope" value="Bacteria"/>
</dbReference>
<feature type="domain" description="Aminotransferase class I/classII large" evidence="12">
    <location>
        <begin position="34"/>
        <end position="370"/>
    </location>
</feature>
<dbReference type="KEGG" id="acy:Anacy_5527"/>
<keyword evidence="5 11" id="KW-0032">Aminotransferase</keyword>
<comment type="subunit">
    <text evidence="4 11">Homodimer.</text>
</comment>
<evidence type="ECO:0000256" key="2">
    <source>
        <dbReference type="ARBA" id="ARBA00005011"/>
    </source>
</evidence>
<dbReference type="CDD" id="cd00609">
    <property type="entry name" value="AAT_like"/>
    <property type="match status" value="1"/>
</dbReference>
<dbReference type="NCBIfam" id="NF002726">
    <property type="entry name" value="PRK02610.1"/>
    <property type="match status" value="1"/>
</dbReference>
<keyword evidence="9 11" id="KW-0368">Histidine biosynthesis</keyword>
<comment type="cofactor">
    <cofactor evidence="1 11">
        <name>pyridoxal 5'-phosphate</name>
        <dbReference type="ChEBI" id="CHEBI:597326"/>
    </cofactor>
</comment>
<dbReference type="InterPro" id="IPR050106">
    <property type="entry name" value="HistidinolP_aminotransfase"/>
</dbReference>
<dbReference type="STRING" id="272123.Anacy_5527"/>
<dbReference type="InterPro" id="IPR005861">
    <property type="entry name" value="HisP_aminotrans"/>
</dbReference>
<evidence type="ECO:0000256" key="7">
    <source>
        <dbReference type="ARBA" id="ARBA00022679"/>
    </source>
</evidence>
<dbReference type="Gene3D" id="3.90.1150.10">
    <property type="entry name" value="Aspartate Aminotransferase, domain 1"/>
    <property type="match status" value="1"/>
</dbReference>
<comment type="catalytic activity">
    <reaction evidence="10 11">
        <text>L-histidinol phosphate + 2-oxoglutarate = 3-(imidazol-4-yl)-2-oxopropyl phosphate + L-glutamate</text>
        <dbReference type="Rhea" id="RHEA:23744"/>
        <dbReference type="ChEBI" id="CHEBI:16810"/>
        <dbReference type="ChEBI" id="CHEBI:29985"/>
        <dbReference type="ChEBI" id="CHEBI:57766"/>
        <dbReference type="ChEBI" id="CHEBI:57980"/>
        <dbReference type="EC" id="2.6.1.9"/>
    </reaction>
</comment>
<dbReference type="UniPathway" id="UPA00031">
    <property type="reaction ID" value="UER00012"/>
</dbReference>
<dbReference type="InterPro" id="IPR015421">
    <property type="entry name" value="PyrdxlP-dep_Trfase_major"/>
</dbReference>
<keyword evidence="14" id="KW-1185">Reference proteome</keyword>
<evidence type="ECO:0000256" key="6">
    <source>
        <dbReference type="ARBA" id="ARBA00022605"/>
    </source>
</evidence>
<evidence type="ECO:0000256" key="3">
    <source>
        <dbReference type="ARBA" id="ARBA00007970"/>
    </source>
</evidence>
<dbReference type="HAMAP" id="MF_01023">
    <property type="entry name" value="HisC_aminotrans_2"/>
    <property type="match status" value="1"/>
</dbReference>
<dbReference type="OrthoDB" id="9813612at2"/>
<evidence type="ECO:0000256" key="5">
    <source>
        <dbReference type="ARBA" id="ARBA00022576"/>
    </source>
</evidence>
<feature type="modified residue" description="N6-(pyridoxal phosphate)lysine" evidence="11">
    <location>
        <position position="236"/>
    </location>
</feature>
<dbReference type="GO" id="GO:0000105">
    <property type="term" value="P:L-histidine biosynthetic process"/>
    <property type="evidence" value="ECO:0007669"/>
    <property type="project" value="UniProtKB-UniRule"/>
</dbReference>
<evidence type="ECO:0000256" key="9">
    <source>
        <dbReference type="ARBA" id="ARBA00023102"/>
    </source>
</evidence>